<dbReference type="Pfam" id="PF00672">
    <property type="entry name" value="HAMP"/>
    <property type="match status" value="1"/>
</dbReference>
<evidence type="ECO:0000256" key="3">
    <source>
        <dbReference type="ARBA" id="ARBA00023224"/>
    </source>
</evidence>
<name>A0A1H0D6Q7_9HYPH</name>
<keyword evidence="6" id="KW-1133">Transmembrane helix</keyword>
<dbReference type="SMART" id="SM00304">
    <property type="entry name" value="HAMP"/>
    <property type="match status" value="1"/>
</dbReference>
<evidence type="ECO:0000256" key="1">
    <source>
        <dbReference type="ARBA" id="ARBA00004429"/>
    </source>
</evidence>
<sequence length="665" mass="69546">MRIGIRWRLYAGFAMLVLIATGIGFYSLYQQGVVDQQYASRGRLEQSARSIFAVNSLAARLVGQTELYRFAPAPERIAALEQARREIEETAEALIKPTTKEVRRKLYEQIRDHARALRAELDRLATAGTTVTEAKGRLFTGGDTLTAATNTLVGEVRARASASLLGPAQTVESAMLLVRVANWRFLATFDPNGPATFAKNVEKAEAALKVFKEAEGAAAFASEIQAVIDALGAYGRDFRATASALDVLKTVFETGIKPQTSRIDEAGTAVRDLIKDAIAENAQAVDAAVASARDVQITLLVLALVLGGAMALVISRSIIRPVAGMTEAMRRLAEGDTAVVVPSQDATDEIGAMAKAVEVFRTNAIARAELEAAQAAEQEARLRRVERVDQLVRAFEQRVAHSLDVVTASATELDATARSMTRVADATNDQAVASSAAAEQTATNVQTVAAAAEEMVSSLQEIERQVVRSNEVAGFAAHEAEASNAAMASLRAAAEQIGAAVTTISGIAGQTNLLALNATIEAARAGEAGRGFAVVAAEVKELAGQTAKATDEIGGQIAAIQAATAQAAEAMAQIARTIASVSEISGSIASTVVEQTAATSEISRNAGQAAKGTQDVSSNVARVLTSAGETGSAAAQVLNAAAELAKQSLSVKQEVDGFLRDIRAA</sequence>
<dbReference type="PRINTS" id="PR00260">
    <property type="entry name" value="CHEMTRNSDUCR"/>
</dbReference>
<dbReference type="Pfam" id="PF00015">
    <property type="entry name" value="MCPsignal"/>
    <property type="match status" value="1"/>
</dbReference>
<dbReference type="InterPro" id="IPR032255">
    <property type="entry name" value="HBM"/>
</dbReference>
<dbReference type="PROSITE" id="PS50885">
    <property type="entry name" value="HAMP"/>
    <property type="match status" value="1"/>
</dbReference>
<dbReference type="SMART" id="SM00283">
    <property type="entry name" value="MA"/>
    <property type="match status" value="1"/>
</dbReference>
<dbReference type="PANTHER" id="PTHR32089">
    <property type="entry name" value="METHYL-ACCEPTING CHEMOTAXIS PROTEIN MCPB"/>
    <property type="match status" value="1"/>
</dbReference>
<keyword evidence="2" id="KW-0997">Cell inner membrane</keyword>
<reference evidence="11" key="1">
    <citation type="submission" date="2016-10" db="EMBL/GenBank/DDBJ databases">
        <authorList>
            <person name="Varghese N."/>
            <person name="Submissions S."/>
        </authorList>
    </citation>
    <scope>NUCLEOTIDE SEQUENCE [LARGE SCALE GENOMIC DNA]</scope>
    <source>
        <strain evidence="11">BL47</strain>
    </source>
</reference>
<evidence type="ECO:0000256" key="2">
    <source>
        <dbReference type="ARBA" id="ARBA00022519"/>
    </source>
</evidence>
<dbReference type="InterPro" id="IPR003660">
    <property type="entry name" value="HAMP_dom"/>
</dbReference>
<proteinExistence type="inferred from homology"/>
<keyword evidence="6" id="KW-0812">Transmembrane</keyword>
<feature type="domain" description="Methyl-accepting transducer" evidence="7">
    <location>
        <begin position="409"/>
        <end position="645"/>
    </location>
</feature>
<evidence type="ECO:0000313" key="11">
    <source>
        <dbReference type="Proteomes" id="UP000198704"/>
    </source>
</evidence>
<feature type="transmembrane region" description="Helical" evidence="6">
    <location>
        <begin position="7"/>
        <end position="29"/>
    </location>
</feature>
<comment type="subcellular location">
    <subcellularLocation>
        <location evidence="1">Cell inner membrane</location>
        <topology evidence="1">Multi-pass membrane protein</topology>
    </subcellularLocation>
</comment>
<dbReference type="EMBL" id="FNHS01000010">
    <property type="protein sequence ID" value="SDN65808.1"/>
    <property type="molecule type" value="Genomic_DNA"/>
</dbReference>
<evidence type="ECO:0000313" key="10">
    <source>
        <dbReference type="EMBL" id="SDN65808.1"/>
    </source>
</evidence>
<comment type="similarity">
    <text evidence="4">Belongs to the methyl-accepting chemotaxis (MCP) protein family.</text>
</comment>
<dbReference type="PANTHER" id="PTHR32089:SF112">
    <property type="entry name" value="LYSOZYME-LIKE PROTEIN-RELATED"/>
    <property type="match status" value="1"/>
</dbReference>
<dbReference type="GO" id="GO:0004888">
    <property type="term" value="F:transmembrane signaling receptor activity"/>
    <property type="evidence" value="ECO:0007669"/>
    <property type="project" value="InterPro"/>
</dbReference>
<dbReference type="PROSITE" id="PS50192">
    <property type="entry name" value="T_SNARE"/>
    <property type="match status" value="1"/>
</dbReference>
<feature type="domain" description="T-SNARE coiled-coil homology" evidence="8">
    <location>
        <begin position="561"/>
        <end position="623"/>
    </location>
</feature>
<dbReference type="PROSITE" id="PS50111">
    <property type="entry name" value="CHEMOTAXIS_TRANSDUC_2"/>
    <property type="match status" value="1"/>
</dbReference>
<evidence type="ECO:0000259" key="8">
    <source>
        <dbReference type="PROSITE" id="PS50192"/>
    </source>
</evidence>
<keyword evidence="2" id="KW-1003">Cell membrane</keyword>
<accession>A0A1H0D6Q7</accession>
<feature type="domain" description="HAMP" evidence="9">
    <location>
        <begin position="316"/>
        <end position="369"/>
    </location>
</feature>
<keyword evidence="11" id="KW-1185">Reference proteome</keyword>
<dbReference type="InterPro" id="IPR004089">
    <property type="entry name" value="MCPsignal_dom"/>
</dbReference>
<dbReference type="Proteomes" id="UP000198704">
    <property type="component" value="Unassembled WGS sequence"/>
</dbReference>
<dbReference type="SMART" id="SM01358">
    <property type="entry name" value="HBM"/>
    <property type="match status" value="1"/>
</dbReference>
<dbReference type="InterPro" id="IPR004090">
    <property type="entry name" value="Chemotax_Me-accpt_rcpt"/>
</dbReference>
<dbReference type="AlphaFoldDB" id="A0A1H0D6Q7"/>
<dbReference type="OrthoDB" id="8332525at2"/>
<dbReference type="GO" id="GO:0007165">
    <property type="term" value="P:signal transduction"/>
    <property type="evidence" value="ECO:0007669"/>
    <property type="project" value="UniProtKB-KW"/>
</dbReference>
<dbReference type="Gene3D" id="1.10.287.950">
    <property type="entry name" value="Methyl-accepting chemotaxis protein"/>
    <property type="match status" value="1"/>
</dbReference>
<dbReference type="GO" id="GO:0006935">
    <property type="term" value="P:chemotaxis"/>
    <property type="evidence" value="ECO:0007669"/>
    <property type="project" value="InterPro"/>
</dbReference>
<evidence type="ECO:0000259" key="7">
    <source>
        <dbReference type="PROSITE" id="PS50111"/>
    </source>
</evidence>
<gene>
    <name evidence="10" type="ORF">SAMN05216360_11043</name>
</gene>
<dbReference type="CDD" id="cd06225">
    <property type="entry name" value="HAMP"/>
    <property type="match status" value="1"/>
</dbReference>
<evidence type="ECO:0000259" key="9">
    <source>
        <dbReference type="PROSITE" id="PS50885"/>
    </source>
</evidence>
<evidence type="ECO:0000256" key="4">
    <source>
        <dbReference type="ARBA" id="ARBA00029447"/>
    </source>
</evidence>
<organism evidence="10 11">
    <name type="scientific">Methylobacterium phyllostachyos</name>
    <dbReference type="NCBI Taxonomy" id="582672"/>
    <lineage>
        <taxon>Bacteria</taxon>
        <taxon>Pseudomonadati</taxon>
        <taxon>Pseudomonadota</taxon>
        <taxon>Alphaproteobacteria</taxon>
        <taxon>Hyphomicrobiales</taxon>
        <taxon>Methylobacteriaceae</taxon>
        <taxon>Methylobacterium</taxon>
    </lineage>
</organism>
<evidence type="ECO:0000256" key="5">
    <source>
        <dbReference type="PROSITE-ProRule" id="PRU00284"/>
    </source>
</evidence>
<dbReference type="InterPro" id="IPR000727">
    <property type="entry name" value="T_SNARE_dom"/>
</dbReference>
<keyword evidence="3 5" id="KW-0807">Transducer</keyword>
<dbReference type="GO" id="GO:0005886">
    <property type="term" value="C:plasma membrane"/>
    <property type="evidence" value="ECO:0007669"/>
    <property type="project" value="UniProtKB-SubCell"/>
</dbReference>
<keyword evidence="6" id="KW-0472">Membrane</keyword>
<evidence type="ECO:0000256" key="6">
    <source>
        <dbReference type="SAM" id="Phobius"/>
    </source>
</evidence>
<dbReference type="SUPFAM" id="SSF58104">
    <property type="entry name" value="Methyl-accepting chemotaxis protein (MCP) signaling domain"/>
    <property type="match status" value="1"/>
</dbReference>
<dbReference type="STRING" id="582672.SAMN05216360_11043"/>
<dbReference type="Gene3D" id="6.10.340.10">
    <property type="match status" value="1"/>
</dbReference>
<protein>
    <submittedName>
        <fullName evidence="10">Methyl-accepting chemotaxis protein</fullName>
    </submittedName>
</protein>